<proteinExistence type="predicted"/>
<dbReference type="PANTHER" id="PTHR43877">
    <property type="entry name" value="AMINOALKYLPHOSPHONATE N-ACETYLTRANSFERASE-RELATED-RELATED"/>
    <property type="match status" value="1"/>
</dbReference>
<evidence type="ECO:0000259" key="3">
    <source>
        <dbReference type="PROSITE" id="PS51186"/>
    </source>
</evidence>
<reference evidence="4 5" key="1">
    <citation type="submission" date="2017-08" db="EMBL/GenBank/DDBJ databases">
        <title>Infants hospitalized years apart are colonized by the same room-sourced microbial strains.</title>
        <authorList>
            <person name="Brooks B."/>
            <person name="Olm M.R."/>
            <person name="Firek B.A."/>
            <person name="Baker R."/>
            <person name="Thomas B.C."/>
            <person name="Morowitz M.J."/>
            <person name="Banfield J.F."/>
        </authorList>
    </citation>
    <scope>NUCLEOTIDE SEQUENCE [LARGE SCALE GENOMIC DNA]</scope>
    <source>
        <strain evidence="4">S2_005_003_R2_41</strain>
    </source>
</reference>
<accession>A0A2W5S601</accession>
<evidence type="ECO:0000256" key="1">
    <source>
        <dbReference type="ARBA" id="ARBA00022679"/>
    </source>
</evidence>
<feature type="non-terminal residue" evidence="4">
    <location>
        <position position="108"/>
    </location>
</feature>
<dbReference type="InterPro" id="IPR050832">
    <property type="entry name" value="Bact_Acetyltransf"/>
</dbReference>
<dbReference type="EMBL" id="QFPP01000266">
    <property type="protein sequence ID" value="PZQ70540.1"/>
    <property type="molecule type" value="Genomic_DNA"/>
</dbReference>
<dbReference type="Proteomes" id="UP000249135">
    <property type="component" value="Unassembled WGS sequence"/>
</dbReference>
<protein>
    <submittedName>
        <fullName evidence="4">GNAT family N-acetyltransferase</fullName>
    </submittedName>
</protein>
<feature type="domain" description="N-acetyltransferase" evidence="3">
    <location>
        <begin position="1"/>
        <end position="108"/>
    </location>
</feature>
<dbReference type="PROSITE" id="PS51186">
    <property type="entry name" value="GNAT"/>
    <property type="match status" value="1"/>
</dbReference>
<name>A0A2W5S601_VARPD</name>
<keyword evidence="2" id="KW-0012">Acyltransferase</keyword>
<evidence type="ECO:0000313" key="4">
    <source>
        <dbReference type="EMBL" id="PZQ70540.1"/>
    </source>
</evidence>
<dbReference type="Pfam" id="PF00583">
    <property type="entry name" value="Acetyltransf_1"/>
    <property type="match status" value="1"/>
</dbReference>
<dbReference type="InterPro" id="IPR000182">
    <property type="entry name" value="GNAT_dom"/>
</dbReference>
<dbReference type="GO" id="GO:0016747">
    <property type="term" value="F:acyltransferase activity, transferring groups other than amino-acyl groups"/>
    <property type="evidence" value="ECO:0007669"/>
    <property type="project" value="InterPro"/>
</dbReference>
<dbReference type="AlphaFoldDB" id="A0A2W5S601"/>
<keyword evidence="1 4" id="KW-0808">Transferase</keyword>
<dbReference type="Gene3D" id="3.40.630.30">
    <property type="match status" value="1"/>
</dbReference>
<comment type="caution">
    <text evidence="4">The sequence shown here is derived from an EMBL/GenBank/DDBJ whole genome shotgun (WGS) entry which is preliminary data.</text>
</comment>
<dbReference type="SUPFAM" id="SSF55729">
    <property type="entry name" value="Acyl-CoA N-acyltransferases (Nat)"/>
    <property type="match status" value="1"/>
</dbReference>
<evidence type="ECO:0000313" key="5">
    <source>
        <dbReference type="Proteomes" id="UP000249135"/>
    </source>
</evidence>
<dbReference type="InterPro" id="IPR016181">
    <property type="entry name" value="Acyl_CoA_acyltransferase"/>
</dbReference>
<organism evidence="4 5">
    <name type="scientific">Variovorax paradoxus</name>
    <dbReference type="NCBI Taxonomy" id="34073"/>
    <lineage>
        <taxon>Bacteria</taxon>
        <taxon>Pseudomonadati</taxon>
        <taxon>Pseudomonadota</taxon>
        <taxon>Betaproteobacteria</taxon>
        <taxon>Burkholderiales</taxon>
        <taxon>Comamonadaceae</taxon>
        <taxon>Variovorax</taxon>
    </lineage>
</organism>
<sequence length="108" mass="11790">MSSGVRVVPTTEAHLRSLHEALDIVARERLYLAFTAAPPMGESRVHIGTVGMGLRPEARGQGLGRALLQAALARAWDCGFTRIELTVREDNHRARALYESLGFAHEGV</sequence>
<evidence type="ECO:0000256" key="2">
    <source>
        <dbReference type="ARBA" id="ARBA00023315"/>
    </source>
</evidence>
<gene>
    <name evidence="4" type="ORF">DI563_18395</name>
</gene>